<reference evidence="3 4" key="1">
    <citation type="submission" date="2016-03" db="EMBL/GenBank/DDBJ databases">
        <title>Comparative genomics of Pseudogymnoascus destructans, the fungus causing white-nose syndrome of bats.</title>
        <authorList>
            <person name="Palmer J.M."/>
            <person name="Drees K.P."/>
            <person name="Foster J.T."/>
            <person name="Lindner D.L."/>
        </authorList>
    </citation>
    <scope>NUCLEOTIDE SEQUENCE [LARGE SCALE GENOMIC DNA]</scope>
    <source>
        <strain evidence="3 4">UAMH 10579</strain>
    </source>
</reference>
<dbReference type="GO" id="GO:0000976">
    <property type="term" value="F:transcription cis-regulatory region binding"/>
    <property type="evidence" value="ECO:0007669"/>
    <property type="project" value="TreeGrafter"/>
</dbReference>
<dbReference type="EMBL" id="KV460219">
    <property type="protein sequence ID" value="OBT97856.1"/>
    <property type="molecule type" value="Genomic_DNA"/>
</dbReference>
<proteinExistence type="predicted"/>
<dbReference type="PANTHER" id="PTHR37534">
    <property type="entry name" value="TRANSCRIPTIONAL ACTIVATOR PROTEIN UGA3"/>
    <property type="match status" value="1"/>
</dbReference>
<dbReference type="STRING" id="342668.A0A1B8GPS8"/>
<dbReference type="Proteomes" id="UP000091956">
    <property type="component" value="Unassembled WGS sequence"/>
</dbReference>
<reference evidence="4" key="2">
    <citation type="journal article" date="2018" name="Nat. Commun.">
        <title>Extreme sensitivity to ultraviolet light in the fungal pathogen causing white-nose syndrome of bats.</title>
        <authorList>
            <person name="Palmer J.M."/>
            <person name="Drees K.P."/>
            <person name="Foster J.T."/>
            <person name="Lindner D.L."/>
        </authorList>
    </citation>
    <scope>NUCLEOTIDE SEQUENCE [LARGE SCALE GENOMIC DNA]</scope>
    <source>
        <strain evidence="4">UAMH 10579</strain>
    </source>
</reference>
<dbReference type="RefSeq" id="XP_018131589.1">
    <property type="nucleotide sequence ID" value="XM_018273476.2"/>
</dbReference>
<feature type="region of interest" description="Disordered" evidence="2">
    <location>
        <begin position="286"/>
        <end position="326"/>
    </location>
</feature>
<evidence type="ECO:0000313" key="3">
    <source>
        <dbReference type="EMBL" id="OBT97856.1"/>
    </source>
</evidence>
<evidence type="ECO:0000256" key="1">
    <source>
        <dbReference type="ARBA" id="ARBA00023242"/>
    </source>
</evidence>
<dbReference type="GeneID" id="28837384"/>
<dbReference type="GO" id="GO:0005634">
    <property type="term" value="C:nucleus"/>
    <property type="evidence" value="ECO:0007669"/>
    <property type="project" value="TreeGrafter"/>
</dbReference>
<evidence type="ECO:0008006" key="5">
    <source>
        <dbReference type="Google" id="ProtNLM"/>
    </source>
</evidence>
<dbReference type="GO" id="GO:0003700">
    <property type="term" value="F:DNA-binding transcription factor activity"/>
    <property type="evidence" value="ECO:0007669"/>
    <property type="project" value="TreeGrafter"/>
</dbReference>
<dbReference type="OrthoDB" id="648861at2759"/>
<gene>
    <name evidence="3" type="ORF">VE01_03998</name>
</gene>
<organism evidence="3 4">
    <name type="scientific">Pseudogymnoascus verrucosus</name>
    <dbReference type="NCBI Taxonomy" id="342668"/>
    <lineage>
        <taxon>Eukaryota</taxon>
        <taxon>Fungi</taxon>
        <taxon>Dikarya</taxon>
        <taxon>Ascomycota</taxon>
        <taxon>Pezizomycotina</taxon>
        <taxon>Leotiomycetes</taxon>
        <taxon>Thelebolales</taxon>
        <taxon>Thelebolaceae</taxon>
        <taxon>Pseudogymnoascus</taxon>
    </lineage>
</organism>
<dbReference type="PANTHER" id="PTHR37534:SF7">
    <property type="entry name" value="TRANSCRIPTIONAL ACTIVATOR PROTEIN UGA3"/>
    <property type="match status" value="1"/>
</dbReference>
<keyword evidence="4" id="KW-1185">Reference proteome</keyword>
<dbReference type="GO" id="GO:0045944">
    <property type="term" value="P:positive regulation of transcription by RNA polymerase II"/>
    <property type="evidence" value="ECO:0007669"/>
    <property type="project" value="TreeGrafter"/>
</dbReference>
<evidence type="ECO:0000256" key="2">
    <source>
        <dbReference type="SAM" id="MobiDB-lite"/>
    </source>
</evidence>
<accession>A0A1B8GPS8</accession>
<evidence type="ECO:0000313" key="4">
    <source>
        <dbReference type="Proteomes" id="UP000091956"/>
    </source>
</evidence>
<name>A0A1B8GPS8_9PEZI</name>
<sequence length="589" mass="66933">MPVSMDTSLCPPNFDGFFNVPNLGSTFATFAFSDSQAFPGSEVPYNFNLVHGSALSQGRSGMHASPPNLPSNGNNAMPIASSTAAKDSHAQITTEMDFLPLKDETRAYLITYFKRSTRPPASLVSVDPAGWYQMQQYLLRTASSHSVVMDALLALTQLFSVCESTLRSSSSSQWRMAFELQQRSCMGLRERRIDEKSQNALLAAIFLLAWFEVICDEQDAHRSNFPTELAESVIRGSARWNSASRRLLQWLNSFDAKASHLGGRQLLTPKSLEVVLQHRFERSYRTVDSGDSENETVSNDSEEDSRNGSAAVFTQERKRRASSRSFPTRSFITPREIKMNVFNAIMQPALEFHLVSQSYSRKIGTHDRHHRSRNTVEDEYEVVTACKTIDTELKKLWRQRPRVLDLTAKDLSGVVCEDIAERLDELFAVYIATFWAHFLYIHRVAWWGLPHSSTAKEALDEFWRMMCRSVRETEDNKDNHLLVMDRQKVIHPGLMWPMFMFGCEVEIGEKQQWSVTQLRLLGERTATPDTEQQHSDSLPPYRLGQKGAQNAIRASVLLNELVKRQNETGARVDGKYLSQELFGCQFTII</sequence>
<protein>
    <recommendedName>
        <fullName evidence="5">Transcription factor domain-containing protein</fullName>
    </recommendedName>
</protein>
<keyword evidence="1" id="KW-0539">Nucleus</keyword>
<dbReference type="AlphaFoldDB" id="A0A1B8GPS8"/>